<reference evidence="2 3" key="1">
    <citation type="journal article" date="2015" name="Stand. Genomic Sci.">
        <title>Genomic Encyclopedia of Bacterial and Archaeal Type Strains, Phase III: the genomes of soil and plant-associated and newly described type strains.</title>
        <authorList>
            <person name="Whitman W.B."/>
            <person name="Woyke T."/>
            <person name="Klenk H.P."/>
            <person name="Zhou Y."/>
            <person name="Lilburn T.G."/>
            <person name="Beck B.J."/>
            <person name="De Vos P."/>
            <person name="Vandamme P."/>
            <person name="Eisen J.A."/>
            <person name="Garrity G."/>
            <person name="Hugenholtz P."/>
            <person name="Kyrpides N.C."/>
        </authorList>
    </citation>
    <scope>NUCLEOTIDE SEQUENCE [LARGE SCALE GENOMIC DNA]</scope>
    <source>
        <strain evidence="2 3">DSM 64</strain>
    </source>
</reference>
<dbReference type="SUPFAM" id="SSF54427">
    <property type="entry name" value="NTF2-like"/>
    <property type="match status" value="1"/>
</dbReference>
<evidence type="ECO:0000313" key="2">
    <source>
        <dbReference type="EMBL" id="TWG33709.1"/>
    </source>
</evidence>
<accession>A0A561XC72</accession>
<dbReference type="AlphaFoldDB" id="A0A561XC72"/>
<evidence type="ECO:0008006" key="4">
    <source>
        <dbReference type="Google" id="ProtNLM"/>
    </source>
</evidence>
<comment type="caution">
    <text evidence="2">The sequence shown here is derived from an EMBL/GenBank/DDBJ whole genome shotgun (WGS) entry which is preliminary data.</text>
</comment>
<feature type="chain" id="PRO_5021709010" description="SnoaL-like protein" evidence="1">
    <location>
        <begin position="21"/>
        <end position="162"/>
    </location>
</feature>
<sequence length="162" mass="17605">MTHKSLMALPLLAACALVHAATPAELQAVFDRYVQAVHAADMGAVRALIAPDVERSDYPACTAPMDNPTCLALYIDQTVVQPRARLTVLSVEVRASDLTAQLEVRSPLYEKAGVERIVGSDVLRIEGGQIRAFRFVPDFADPATARFFSSIGITRRPRSSQP</sequence>
<evidence type="ECO:0000256" key="1">
    <source>
        <dbReference type="SAM" id="SignalP"/>
    </source>
</evidence>
<protein>
    <recommendedName>
        <fullName evidence="4">SnoaL-like protein</fullName>
    </recommendedName>
</protein>
<organism evidence="2 3">
    <name type="scientific">Acidovorax delafieldii</name>
    <name type="common">Pseudomonas delafieldii</name>
    <dbReference type="NCBI Taxonomy" id="47920"/>
    <lineage>
        <taxon>Bacteria</taxon>
        <taxon>Pseudomonadati</taxon>
        <taxon>Pseudomonadota</taxon>
        <taxon>Betaproteobacteria</taxon>
        <taxon>Burkholderiales</taxon>
        <taxon>Comamonadaceae</taxon>
        <taxon>Acidovorax</taxon>
    </lineage>
</organism>
<dbReference type="GeneID" id="51113103"/>
<proteinExistence type="predicted"/>
<name>A0A561XC72_ACIDE</name>
<dbReference type="EMBL" id="VJWE01000017">
    <property type="protein sequence ID" value="TWG33709.1"/>
    <property type="molecule type" value="Genomic_DNA"/>
</dbReference>
<feature type="signal peptide" evidence="1">
    <location>
        <begin position="1"/>
        <end position="20"/>
    </location>
</feature>
<dbReference type="RefSeq" id="WP_146872069.1">
    <property type="nucleotide sequence ID" value="NZ_VJWE01000017.1"/>
</dbReference>
<dbReference type="InterPro" id="IPR032710">
    <property type="entry name" value="NTF2-like_dom_sf"/>
</dbReference>
<dbReference type="Proteomes" id="UP000321485">
    <property type="component" value="Unassembled WGS sequence"/>
</dbReference>
<keyword evidence="1" id="KW-0732">Signal</keyword>
<evidence type="ECO:0000313" key="3">
    <source>
        <dbReference type="Proteomes" id="UP000321485"/>
    </source>
</evidence>
<gene>
    <name evidence="2" type="ORF">ATF69_4061</name>
</gene>
<dbReference type="PROSITE" id="PS51257">
    <property type="entry name" value="PROKAR_LIPOPROTEIN"/>
    <property type="match status" value="1"/>
</dbReference>
<dbReference type="Gene3D" id="3.10.450.50">
    <property type="match status" value="1"/>
</dbReference>